<dbReference type="Gene3D" id="3.40.30.10">
    <property type="entry name" value="Glutaredoxin"/>
    <property type="match status" value="1"/>
</dbReference>
<dbReference type="Proteomes" id="UP001484239">
    <property type="component" value="Unassembled WGS sequence"/>
</dbReference>
<evidence type="ECO:0000313" key="2">
    <source>
        <dbReference type="Proteomes" id="UP001484239"/>
    </source>
</evidence>
<accession>A0ABU9E9B7</accession>
<gene>
    <name evidence="1" type="ORF">WI372_04340</name>
</gene>
<protein>
    <submittedName>
        <fullName evidence="1">Thioredoxin family protein</fullName>
    </submittedName>
</protein>
<keyword evidence="2" id="KW-1185">Reference proteome</keyword>
<evidence type="ECO:0000313" key="1">
    <source>
        <dbReference type="EMBL" id="MEK9500195.1"/>
    </source>
</evidence>
<dbReference type="RefSeq" id="WP_405275386.1">
    <property type="nucleotide sequence ID" value="NZ_CP144380.1"/>
</dbReference>
<comment type="caution">
    <text evidence="1">The sequence shown here is derived from an EMBL/GenBank/DDBJ whole genome shotgun (WGS) entry which is preliminary data.</text>
</comment>
<sequence length="228" mass="24436">MTSALMLSLAVVCGAPSPGPVTAPLLPVAADTIEARIYGEGTAWADFLEATDRRRDTWHANYEGAEVFADLAARVQAVPGNWRLLVVAIDSCGDSANTIPYLARFVEGVGNLELRVVEPDIGNILMEAHPTPDGRGATPTVVVLNEAGDNVGCWVERPADLQSWWNANPDDLSTRDKLERKYEWYDADGGYHTILEVVEAIEAAGAGGHLCGRPLDPDMGWPEAGRGG</sequence>
<reference evidence="1 2" key="1">
    <citation type="submission" date="2024-02" db="EMBL/GenBank/DDBJ databases">
        <title>A novel Gemmatimonadota bacterium.</title>
        <authorList>
            <person name="Du Z.-J."/>
            <person name="Ye Y.-Q."/>
        </authorList>
    </citation>
    <scope>NUCLEOTIDE SEQUENCE [LARGE SCALE GENOMIC DNA]</scope>
    <source>
        <strain evidence="1 2">DH-20</strain>
    </source>
</reference>
<dbReference type="Pfam" id="PF14595">
    <property type="entry name" value="Thioredoxin_9"/>
    <property type="match status" value="1"/>
</dbReference>
<organism evidence="1 2">
    <name type="scientific">Gaopeijia maritima</name>
    <dbReference type="NCBI Taxonomy" id="3119007"/>
    <lineage>
        <taxon>Bacteria</taxon>
        <taxon>Pseudomonadati</taxon>
        <taxon>Gemmatimonadota</taxon>
        <taxon>Longimicrobiia</taxon>
        <taxon>Gaopeijiales</taxon>
        <taxon>Gaopeijiaceae</taxon>
        <taxon>Gaopeijia</taxon>
    </lineage>
</organism>
<proteinExistence type="predicted"/>
<dbReference type="EMBL" id="JBBHLI010000002">
    <property type="protein sequence ID" value="MEK9500195.1"/>
    <property type="molecule type" value="Genomic_DNA"/>
</dbReference>
<name>A0ABU9E9B7_9BACT</name>